<dbReference type="RefSeq" id="WP_184111559.1">
    <property type="nucleotide sequence ID" value="NZ_JACHNY010000001.1"/>
</dbReference>
<dbReference type="Proteomes" id="UP000574769">
    <property type="component" value="Unassembled WGS sequence"/>
</dbReference>
<keyword evidence="2" id="KW-1185">Reference proteome</keyword>
<comment type="caution">
    <text evidence="1">The sequence shown here is derived from an EMBL/GenBank/DDBJ whole genome shotgun (WGS) entry which is preliminary data.</text>
</comment>
<organism evidence="1 2">
    <name type="scientific">Sphingomonas abaci</name>
    <dbReference type="NCBI Taxonomy" id="237611"/>
    <lineage>
        <taxon>Bacteria</taxon>
        <taxon>Pseudomonadati</taxon>
        <taxon>Pseudomonadota</taxon>
        <taxon>Alphaproteobacteria</taxon>
        <taxon>Sphingomonadales</taxon>
        <taxon>Sphingomonadaceae</taxon>
        <taxon>Sphingomonas</taxon>
    </lineage>
</organism>
<reference evidence="1 2" key="1">
    <citation type="submission" date="2020-08" db="EMBL/GenBank/DDBJ databases">
        <title>Genomic Encyclopedia of Type Strains, Phase IV (KMG-IV): sequencing the most valuable type-strain genomes for metagenomic binning, comparative biology and taxonomic classification.</title>
        <authorList>
            <person name="Goeker M."/>
        </authorList>
    </citation>
    <scope>NUCLEOTIDE SEQUENCE [LARGE SCALE GENOMIC DNA]</scope>
    <source>
        <strain evidence="1 2">DSM 15867</strain>
    </source>
</reference>
<protein>
    <submittedName>
        <fullName evidence="1">Uncharacterized protein</fullName>
    </submittedName>
</protein>
<accession>A0A7W7EWJ5</accession>
<dbReference type="EMBL" id="JACHNY010000001">
    <property type="protein sequence ID" value="MBB4616607.1"/>
    <property type="molecule type" value="Genomic_DNA"/>
</dbReference>
<sequence>MNAIQGLLVNSMPEWCHVGIGHQRHNGTGGGMIHRYANKTNHYRFVMARSAGAVQGGAD</sequence>
<dbReference type="AlphaFoldDB" id="A0A7W7EWJ5"/>
<gene>
    <name evidence="1" type="ORF">GGQ96_000713</name>
</gene>
<proteinExistence type="predicted"/>
<name>A0A7W7EWJ5_9SPHN</name>
<evidence type="ECO:0000313" key="1">
    <source>
        <dbReference type="EMBL" id="MBB4616607.1"/>
    </source>
</evidence>
<evidence type="ECO:0000313" key="2">
    <source>
        <dbReference type="Proteomes" id="UP000574769"/>
    </source>
</evidence>